<dbReference type="EMBL" id="BPQO01000022">
    <property type="protein sequence ID" value="GJD90887.1"/>
    <property type="molecule type" value="Genomic_DNA"/>
</dbReference>
<sequence length="157" mass="16870">MTHDTVHPPKNRLPASRPILDLEIEHRSGVEHFDPNTQIMALAAQPDFVAGWQPVEGVVSVISGQPAIVYRAADLEIPLTVDEYAGLVGCELDPDEHRKLLEAYGMFYEIHDDFYSPATGEAFQPKDLRSRVREAAAALAPGAGTAGGPGALPGSKT</sequence>
<dbReference type="Proteomes" id="UP001055247">
    <property type="component" value="Unassembled WGS sequence"/>
</dbReference>
<keyword evidence="2" id="KW-1185">Reference proteome</keyword>
<organism evidence="1 2">
    <name type="scientific">Methylobacterium hispanicum</name>
    <dbReference type="NCBI Taxonomy" id="270350"/>
    <lineage>
        <taxon>Bacteria</taxon>
        <taxon>Pseudomonadati</taxon>
        <taxon>Pseudomonadota</taxon>
        <taxon>Alphaproteobacteria</taxon>
        <taxon>Hyphomicrobiales</taxon>
        <taxon>Methylobacteriaceae</taxon>
        <taxon>Methylobacterium</taxon>
    </lineage>
</organism>
<reference evidence="1" key="2">
    <citation type="submission" date="2021-08" db="EMBL/GenBank/DDBJ databases">
        <authorList>
            <person name="Tani A."/>
            <person name="Ola A."/>
            <person name="Ogura Y."/>
            <person name="Katsura K."/>
            <person name="Hayashi T."/>
        </authorList>
    </citation>
    <scope>NUCLEOTIDE SEQUENCE</scope>
    <source>
        <strain evidence="1">DSM 16372</strain>
    </source>
</reference>
<protein>
    <submittedName>
        <fullName evidence="1">Uncharacterized protein</fullName>
    </submittedName>
</protein>
<evidence type="ECO:0000313" key="2">
    <source>
        <dbReference type="Proteomes" id="UP001055247"/>
    </source>
</evidence>
<dbReference type="AlphaFoldDB" id="A0AAV4ZRQ9"/>
<dbReference type="RefSeq" id="WP_238231044.1">
    <property type="nucleotide sequence ID" value="NZ_BPQO01000022.1"/>
</dbReference>
<comment type="caution">
    <text evidence="1">The sequence shown here is derived from an EMBL/GenBank/DDBJ whole genome shotgun (WGS) entry which is preliminary data.</text>
</comment>
<reference evidence="1" key="1">
    <citation type="journal article" date="2016" name="Front. Microbiol.">
        <title>Genome Sequence of the Piezophilic, Mesophilic Sulfate-Reducing Bacterium Desulfovibrio indicus J2T.</title>
        <authorList>
            <person name="Cao J."/>
            <person name="Maignien L."/>
            <person name="Shao Z."/>
            <person name="Alain K."/>
            <person name="Jebbar M."/>
        </authorList>
    </citation>
    <scope>NUCLEOTIDE SEQUENCE</scope>
    <source>
        <strain evidence="1">DSM 16372</strain>
    </source>
</reference>
<gene>
    <name evidence="1" type="ORF">BHAOGJBA_4431</name>
</gene>
<evidence type="ECO:0000313" key="1">
    <source>
        <dbReference type="EMBL" id="GJD90887.1"/>
    </source>
</evidence>
<name>A0AAV4ZRQ9_9HYPH</name>
<proteinExistence type="predicted"/>
<accession>A0AAV4ZRQ9</accession>